<evidence type="ECO:0000313" key="1">
    <source>
        <dbReference type="EMBL" id="SMG44024.1"/>
    </source>
</evidence>
<dbReference type="STRING" id="1028.SAMN05661096_03088"/>
<organism evidence="1 2">
    <name type="scientific">Marivirga sericea</name>
    <dbReference type="NCBI Taxonomy" id="1028"/>
    <lineage>
        <taxon>Bacteria</taxon>
        <taxon>Pseudomonadati</taxon>
        <taxon>Bacteroidota</taxon>
        <taxon>Cytophagia</taxon>
        <taxon>Cytophagales</taxon>
        <taxon>Marivirgaceae</taxon>
        <taxon>Marivirga</taxon>
    </lineage>
</organism>
<proteinExistence type="predicted"/>
<protein>
    <recommendedName>
        <fullName evidence="3">Outer membrane protein beta-barrel domain-containing protein</fullName>
    </recommendedName>
</protein>
<keyword evidence="2" id="KW-1185">Reference proteome</keyword>
<sequence>MNHKLFSILLLSVFLIISVESTFAQNGLKGRNNIKASHSRYIFRGAHFFQLEYNSGLTKFIEAGAYLATNPDFYLLQVINPTTNEPFIIGLDSRAYNYGIQTNIHPLQLLIKDGHRFRLDLYFNAKIGGRYSPVPADALPQKENYFFYDIGGGLAYHFYKHWGVFMEYNYRSPAKFRYGLSIKF</sequence>
<dbReference type="AlphaFoldDB" id="A0A1X7KRH1"/>
<dbReference type="EMBL" id="FXAW01000006">
    <property type="protein sequence ID" value="SMG44024.1"/>
    <property type="molecule type" value="Genomic_DNA"/>
</dbReference>
<dbReference type="RefSeq" id="WP_085518231.1">
    <property type="nucleotide sequence ID" value="NZ_FXAW01000006.1"/>
</dbReference>
<reference evidence="2" key="1">
    <citation type="submission" date="2017-04" db="EMBL/GenBank/DDBJ databases">
        <authorList>
            <person name="Varghese N."/>
            <person name="Submissions S."/>
        </authorList>
    </citation>
    <scope>NUCLEOTIDE SEQUENCE [LARGE SCALE GENOMIC DNA]</scope>
    <source>
        <strain evidence="2">DSM 4125</strain>
    </source>
</reference>
<accession>A0A1X7KRH1</accession>
<gene>
    <name evidence="1" type="ORF">SAMN05661096_03088</name>
</gene>
<dbReference type="Proteomes" id="UP000193804">
    <property type="component" value="Unassembled WGS sequence"/>
</dbReference>
<evidence type="ECO:0000313" key="2">
    <source>
        <dbReference type="Proteomes" id="UP000193804"/>
    </source>
</evidence>
<name>A0A1X7KRH1_9BACT</name>
<evidence type="ECO:0008006" key="3">
    <source>
        <dbReference type="Google" id="ProtNLM"/>
    </source>
</evidence>